<evidence type="ECO:0000313" key="2">
    <source>
        <dbReference type="EMBL" id="GFH47775.1"/>
    </source>
</evidence>
<protein>
    <submittedName>
        <fullName evidence="2">Uncharacterized protein</fullName>
    </submittedName>
</protein>
<accession>A0AAD3CN55</accession>
<comment type="caution">
    <text evidence="2">The sequence shown here is derived from an EMBL/GenBank/DDBJ whole genome shotgun (WGS) entry which is preliminary data.</text>
</comment>
<reference evidence="2 3" key="1">
    <citation type="journal article" date="2021" name="Sci. Rep.">
        <title>The genome of the diatom Chaetoceros tenuissimus carries an ancient integrated fragment of an extant virus.</title>
        <authorList>
            <person name="Hongo Y."/>
            <person name="Kimura K."/>
            <person name="Takaki Y."/>
            <person name="Yoshida Y."/>
            <person name="Baba S."/>
            <person name="Kobayashi G."/>
            <person name="Nagasaki K."/>
            <person name="Hano T."/>
            <person name="Tomaru Y."/>
        </authorList>
    </citation>
    <scope>NUCLEOTIDE SEQUENCE [LARGE SCALE GENOMIC DNA]</scope>
    <source>
        <strain evidence="2 3">NIES-3715</strain>
    </source>
</reference>
<organism evidence="2 3">
    <name type="scientific">Chaetoceros tenuissimus</name>
    <dbReference type="NCBI Taxonomy" id="426638"/>
    <lineage>
        <taxon>Eukaryota</taxon>
        <taxon>Sar</taxon>
        <taxon>Stramenopiles</taxon>
        <taxon>Ochrophyta</taxon>
        <taxon>Bacillariophyta</taxon>
        <taxon>Coscinodiscophyceae</taxon>
        <taxon>Chaetocerotophycidae</taxon>
        <taxon>Chaetocerotales</taxon>
        <taxon>Chaetocerotaceae</taxon>
        <taxon>Chaetoceros</taxon>
    </lineage>
</organism>
<feature type="transmembrane region" description="Helical" evidence="1">
    <location>
        <begin position="124"/>
        <end position="146"/>
    </location>
</feature>
<keyword evidence="1" id="KW-0812">Transmembrane</keyword>
<gene>
    <name evidence="2" type="ORF">CTEN210_04250</name>
</gene>
<feature type="transmembrane region" description="Helical" evidence="1">
    <location>
        <begin position="47"/>
        <end position="72"/>
    </location>
</feature>
<dbReference type="Proteomes" id="UP001054902">
    <property type="component" value="Unassembled WGS sequence"/>
</dbReference>
<dbReference type="AlphaFoldDB" id="A0AAD3CN55"/>
<dbReference type="EMBL" id="BLLK01000023">
    <property type="protein sequence ID" value="GFH47775.1"/>
    <property type="molecule type" value="Genomic_DNA"/>
</dbReference>
<keyword evidence="1" id="KW-1133">Transmembrane helix</keyword>
<feature type="transmembrane region" description="Helical" evidence="1">
    <location>
        <begin position="93"/>
        <end position="112"/>
    </location>
</feature>
<keyword evidence="3" id="KW-1185">Reference proteome</keyword>
<evidence type="ECO:0000313" key="3">
    <source>
        <dbReference type="Proteomes" id="UP001054902"/>
    </source>
</evidence>
<sequence>MNLRIEDIEQGSNGTNTNCCSGTTCCCDTRIAGITLFSISLLLETVALIWVFIFGAIWFGTIIDFAFLLLTIIGLRGCAMIDKSMAKAGQVGYIIKAALLAIGIIFFILVWFTIDLPEYFDTEFFAGALAASVVYFIFNVVGALVVEKYVKEIDSGRFMPINTE</sequence>
<evidence type="ECO:0000256" key="1">
    <source>
        <dbReference type="SAM" id="Phobius"/>
    </source>
</evidence>
<proteinExistence type="predicted"/>
<name>A0AAD3CN55_9STRA</name>
<keyword evidence="1" id="KW-0472">Membrane</keyword>